<name>A0ACC1JYU5_9FUNG</name>
<dbReference type="EMBL" id="JANBUJ010000825">
    <property type="protein sequence ID" value="KAJ2769967.1"/>
    <property type="molecule type" value="Genomic_DNA"/>
</dbReference>
<organism evidence="1 2">
    <name type="scientific">Coemansia nantahalensis</name>
    <dbReference type="NCBI Taxonomy" id="2789366"/>
    <lineage>
        <taxon>Eukaryota</taxon>
        <taxon>Fungi</taxon>
        <taxon>Fungi incertae sedis</taxon>
        <taxon>Zoopagomycota</taxon>
        <taxon>Kickxellomycotina</taxon>
        <taxon>Kickxellomycetes</taxon>
        <taxon>Kickxellales</taxon>
        <taxon>Kickxellaceae</taxon>
        <taxon>Coemansia</taxon>
    </lineage>
</organism>
<accession>A0ACC1JYU5</accession>
<proteinExistence type="predicted"/>
<sequence>MDPQALMRKVWNGMIPIELRLAAADAIELLASAVLPEPFQTFYLLVPRVSYLPFITARVKERWLDPMLALSGTRAAADSATIKESDIWFEYNGQPLKWHYPAGLLYDMLVGDAARGEAELPWSLTLHVRKFPADKLIQGPSTQHMRDMFMAMVKESDFIRNGSTKRVMDLAKSDQMQLLDGLETHSFEKYFAIHAIVVPTHDARATPSASSGTKPKSLLPKAIPVRFYMLSAADDGKDGAAPGGADGALAVAAAAAAAAASRQAVDMTRFHVSQLPVPLVRAPPASGEQTTVADAFRLCYEITDPASSGFVSSCVCLCQGIGVPWETPVAWLADSLFYADCFLHLVVVAAPPLS</sequence>
<dbReference type="Proteomes" id="UP001140234">
    <property type="component" value="Unassembled WGS sequence"/>
</dbReference>
<evidence type="ECO:0000313" key="1">
    <source>
        <dbReference type="EMBL" id="KAJ2769967.1"/>
    </source>
</evidence>
<keyword evidence="2" id="KW-1185">Reference proteome</keyword>
<comment type="caution">
    <text evidence="1">The sequence shown here is derived from an EMBL/GenBank/DDBJ whole genome shotgun (WGS) entry which is preliminary data.</text>
</comment>
<evidence type="ECO:0000313" key="2">
    <source>
        <dbReference type="Proteomes" id="UP001140234"/>
    </source>
</evidence>
<reference evidence="1" key="1">
    <citation type="submission" date="2022-07" db="EMBL/GenBank/DDBJ databases">
        <title>Phylogenomic reconstructions and comparative analyses of Kickxellomycotina fungi.</title>
        <authorList>
            <person name="Reynolds N.K."/>
            <person name="Stajich J.E."/>
            <person name="Barry K."/>
            <person name="Grigoriev I.V."/>
            <person name="Crous P."/>
            <person name="Smith M.E."/>
        </authorList>
    </citation>
    <scope>NUCLEOTIDE SEQUENCE</scope>
    <source>
        <strain evidence="1">CBS 109366</strain>
    </source>
</reference>
<gene>
    <name evidence="1" type="primary">ATG5</name>
    <name evidence="1" type="ORF">IWQ57_002873</name>
</gene>
<protein>
    <submittedName>
        <fullName evidence="1">Autophagy protein 5</fullName>
    </submittedName>
</protein>